<reference evidence="4" key="1">
    <citation type="submission" date="2016-10" db="EMBL/GenBank/DDBJ databases">
        <authorList>
            <person name="Varghese N."/>
        </authorList>
    </citation>
    <scope>NUCLEOTIDE SEQUENCE [LARGE SCALE GENOMIC DNA]</scope>
    <source>
        <strain evidence="4">DSM 44719</strain>
    </source>
</reference>
<proteinExistence type="predicted"/>
<dbReference type="PANTHER" id="PTHR47585:SF1">
    <property type="entry name" value="DUF1446 DOMAIN-CONTAINING PROTEIN"/>
    <property type="match status" value="1"/>
</dbReference>
<dbReference type="AlphaFoldDB" id="A0A1H5M047"/>
<dbReference type="InterPro" id="IPR010839">
    <property type="entry name" value="AtuA_N"/>
</dbReference>
<dbReference type="RefSeq" id="WP_073361443.1">
    <property type="nucleotide sequence ID" value="NZ_FNTL01000005.1"/>
</dbReference>
<dbReference type="InterPro" id="IPR056362">
    <property type="entry name" value="AtuA-like_ferredoxin_dom"/>
</dbReference>
<accession>A0A1H5M047</accession>
<dbReference type="PANTHER" id="PTHR47585">
    <property type="match status" value="1"/>
</dbReference>
<dbReference type="OrthoDB" id="3959640at2"/>
<evidence type="ECO:0000259" key="1">
    <source>
        <dbReference type="Pfam" id="PF07287"/>
    </source>
</evidence>
<gene>
    <name evidence="3" type="ORF">SAMN04490220_8560</name>
</gene>
<evidence type="ECO:0000259" key="2">
    <source>
        <dbReference type="Pfam" id="PF23544"/>
    </source>
</evidence>
<evidence type="ECO:0000313" key="4">
    <source>
        <dbReference type="Proteomes" id="UP000183407"/>
    </source>
</evidence>
<name>A0A1H5M047_RHOJO</name>
<sequence>MTIERTHGKPDGALRVGQFTGWHGDRTDGMAELLESGVEILTGDYLAELTMLVLAKNEHRGGKGYVSAFVDVLALHLDEIAEGGIKVVTNAGGLDAPGLAAAIRELCAERGVSLSVAAVIGDDVRDVLNERDDLELVNIDTGVALDLSEHRVLTANAYLGAWPIVEALHRGADIVVCPRTTDASLVVGAAAWKFGWTPTDYDQLAGAVVAGHIIECGAQATGGNFSFFAEHGDLGLPGMPLADISQDGSAIIGKSVDSGGLVTTDTVLAQLFYEVNGHAYQNPDVVTDLTSVHVESAGADRVRVSGTVGFAPTSTAKLSLTFEGGYRNTMTIGLTGANLKNKIDWIRRQVEAEIGKPESFDECRWATIGPANVDGTFEEATAWLVLTVRDKERSRVDRAHFSSRIVSIATSSVPGFYMTTPPQSERLFGVQWPSLIEKNLVHASVLVDDGSHIPVAWPAWDDAAAEPYPIAENDRPDVTGSDSDLGATAPAMLGAFVGTRSGDKAGSANLGAWARDDATFRWLDTFLTVDRLRLLMPELADLRVERFVFSNLRGMNFMIYQYLGDGVSACTRIDPQGKGLGEYLASRLVDVPVALYSAEDGNQPIE</sequence>
<dbReference type="EMBL" id="FNTL01000005">
    <property type="protein sequence ID" value="SEE82745.1"/>
    <property type="molecule type" value="Genomic_DNA"/>
</dbReference>
<feature type="domain" description="Acyclic terpene utilisation N-terminal" evidence="1">
    <location>
        <begin position="14"/>
        <end position="445"/>
    </location>
</feature>
<feature type="domain" description="AtuA-like ferredoxin-fold" evidence="2">
    <location>
        <begin position="499"/>
        <end position="586"/>
    </location>
</feature>
<evidence type="ECO:0000313" key="3">
    <source>
        <dbReference type="EMBL" id="SEE82745.1"/>
    </source>
</evidence>
<dbReference type="Pfam" id="PF07287">
    <property type="entry name" value="AtuA"/>
    <property type="match status" value="1"/>
</dbReference>
<dbReference type="Pfam" id="PF23544">
    <property type="entry name" value="AtuA_ferredoxin"/>
    <property type="match status" value="1"/>
</dbReference>
<dbReference type="Proteomes" id="UP000183407">
    <property type="component" value="Unassembled WGS sequence"/>
</dbReference>
<protein>
    <recommendedName>
        <fullName evidence="5">Exopolyphosphatase</fullName>
    </recommendedName>
</protein>
<evidence type="ECO:0008006" key="5">
    <source>
        <dbReference type="Google" id="ProtNLM"/>
    </source>
</evidence>
<organism evidence="3 4">
    <name type="scientific">Rhodococcus jostii</name>
    <dbReference type="NCBI Taxonomy" id="132919"/>
    <lineage>
        <taxon>Bacteria</taxon>
        <taxon>Bacillati</taxon>
        <taxon>Actinomycetota</taxon>
        <taxon>Actinomycetes</taxon>
        <taxon>Mycobacteriales</taxon>
        <taxon>Nocardiaceae</taxon>
        <taxon>Rhodococcus</taxon>
    </lineage>
</organism>